<name>A0AB39BLW4_9MICO</name>
<feature type="compositionally biased region" description="Polar residues" evidence="6">
    <location>
        <begin position="1"/>
        <end position="14"/>
    </location>
</feature>
<evidence type="ECO:0000259" key="7">
    <source>
        <dbReference type="PROSITE" id="PS50893"/>
    </source>
</evidence>
<sequence length="384" mass="39782">MSSESDTPDVGTTDSGRAPAPRRAPAKAASGARQPAKRPAASKPRATPAKTAAAKKAVPAADDGALEETAPAASAAKPVSPKRPAAPRKPSGARPADGTAAASRTPRTPRTPARPRTVAAPPPSVVRDLDPNDIGLAISGLTKKFGSTTAVAGVDIDVPVGSFYGIVGPNGAGKTTTLSMVTGLLRPDGGSITVLGHDVWRDPAAAKRLIGVLPDRLRLFDRLTGRQLLHYSGSLRGLDSATVRQRSDDLAAAFGLEDALGRLVADYSAGMTKKIALASSMIHSPRLLVLDEPFESVDPVSAANVIEILEKYVSGGGTVVLSSHSMDMIQRTCDRVAIIVEGRVLAKGTVDEVREGGTLEQRFLDLAGGRKSAEGMEWLLSSSD</sequence>
<evidence type="ECO:0000313" key="8">
    <source>
        <dbReference type="EMBL" id="XDI07071.1"/>
    </source>
</evidence>
<feature type="domain" description="ABC transporter" evidence="7">
    <location>
        <begin position="136"/>
        <end position="366"/>
    </location>
</feature>
<proteinExistence type="predicted"/>
<reference evidence="8" key="1">
    <citation type="submission" date="2024-05" db="EMBL/GenBank/DDBJ databases">
        <title>Herbiconiux sp. A18JL235.</title>
        <authorList>
            <person name="Zhang G."/>
        </authorList>
    </citation>
    <scope>NUCLEOTIDE SEQUENCE</scope>
    <source>
        <strain evidence="8">A18JL235</strain>
    </source>
</reference>
<accession>A0AB39BLW4</accession>
<evidence type="ECO:0000256" key="1">
    <source>
        <dbReference type="ARBA" id="ARBA00004202"/>
    </source>
</evidence>
<dbReference type="RefSeq" id="WP_368499446.1">
    <property type="nucleotide sequence ID" value="NZ_CP162511.1"/>
</dbReference>
<evidence type="ECO:0000256" key="3">
    <source>
        <dbReference type="ARBA" id="ARBA00022741"/>
    </source>
</evidence>
<gene>
    <name evidence="8" type="ORF">ABFY20_08220</name>
</gene>
<dbReference type="AlphaFoldDB" id="A0AB39BLW4"/>
<dbReference type="InterPro" id="IPR003593">
    <property type="entry name" value="AAA+_ATPase"/>
</dbReference>
<keyword evidence="4 8" id="KW-0067">ATP-binding</keyword>
<dbReference type="SUPFAM" id="SSF52540">
    <property type="entry name" value="P-loop containing nucleoside triphosphate hydrolases"/>
    <property type="match status" value="1"/>
</dbReference>
<dbReference type="CDD" id="cd03230">
    <property type="entry name" value="ABC_DR_subfamily_A"/>
    <property type="match status" value="1"/>
</dbReference>
<evidence type="ECO:0000256" key="4">
    <source>
        <dbReference type="ARBA" id="ARBA00022840"/>
    </source>
</evidence>
<evidence type="ECO:0000256" key="5">
    <source>
        <dbReference type="ARBA" id="ARBA00023251"/>
    </source>
</evidence>
<dbReference type="InterPro" id="IPR027417">
    <property type="entry name" value="P-loop_NTPase"/>
</dbReference>
<dbReference type="Pfam" id="PF00005">
    <property type="entry name" value="ABC_tran"/>
    <property type="match status" value="1"/>
</dbReference>
<keyword evidence="2" id="KW-0813">Transport</keyword>
<dbReference type="InterPro" id="IPR003439">
    <property type="entry name" value="ABC_transporter-like_ATP-bd"/>
</dbReference>
<feature type="compositionally biased region" description="Low complexity" evidence="6">
    <location>
        <begin position="70"/>
        <end position="119"/>
    </location>
</feature>
<feature type="region of interest" description="Disordered" evidence="6">
    <location>
        <begin position="1"/>
        <end position="127"/>
    </location>
</feature>
<dbReference type="GO" id="GO:0005886">
    <property type="term" value="C:plasma membrane"/>
    <property type="evidence" value="ECO:0007669"/>
    <property type="project" value="UniProtKB-SubCell"/>
</dbReference>
<dbReference type="EMBL" id="CP162511">
    <property type="protein sequence ID" value="XDI07071.1"/>
    <property type="molecule type" value="Genomic_DNA"/>
</dbReference>
<dbReference type="PROSITE" id="PS50893">
    <property type="entry name" value="ABC_TRANSPORTER_2"/>
    <property type="match status" value="1"/>
</dbReference>
<dbReference type="PANTHER" id="PTHR42711">
    <property type="entry name" value="ABC TRANSPORTER ATP-BINDING PROTEIN"/>
    <property type="match status" value="1"/>
</dbReference>
<evidence type="ECO:0000256" key="2">
    <source>
        <dbReference type="ARBA" id="ARBA00022448"/>
    </source>
</evidence>
<dbReference type="Gene3D" id="3.40.50.300">
    <property type="entry name" value="P-loop containing nucleotide triphosphate hydrolases"/>
    <property type="match status" value="1"/>
</dbReference>
<organism evidence="8">
    <name type="scientific">Herbiconiux sp. A18JL235</name>
    <dbReference type="NCBI Taxonomy" id="3152363"/>
    <lineage>
        <taxon>Bacteria</taxon>
        <taxon>Bacillati</taxon>
        <taxon>Actinomycetota</taxon>
        <taxon>Actinomycetes</taxon>
        <taxon>Micrococcales</taxon>
        <taxon>Microbacteriaceae</taxon>
        <taxon>Herbiconiux</taxon>
    </lineage>
</organism>
<comment type="subcellular location">
    <subcellularLocation>
        <location evidence="1">Cell membrane</location>
        <topology evidence="1">Peripheral membrane protein</topology>
    </subcellularLocation>
</comment>
<dbReference type="InterPro" id="IPR050763">
    <property type="entry name" value="ABC_transporter_ATP-binding"/>
</dbReference>
<evidence type="ECO:0000256" key="6">
    <source>
        <dbReference type="SAM" id="MobiDB-lite"/>
    </source>
</evidence>
<protein>
    <submittedName>
        <fullName evidence="8">ATP-binding cassette domain-containing protein</fullName>
    </submittedName>
</protein>
<feature type="compositionally biased region" description="Low complexity" evidence="6">
    <location>
        <begin position="15"/>
        <end position="61"/>
    </location>
</feature>
<keyword evidence="3" id="KW-0547">Nucleotide-binding</keyword>
<dbReference type="PANTHER" id="PTHR42711:SF19">
    <property type="entry name" value="DOXORUBICIN RESISTANCE ATP-BINDING PROTEIN DRRA"/>
    <property type="match status" value="1"/>
</dbReference>
<dbReference type="GO" id="GO:0005524">
    <property type="term" value="F:ATP binding"/>
    <property type="evidence" value="ECO:0007669"/>
    <property type="project" value="UniProtKB-KW"/>
</dbReference>
<dbReference type="GO" id="GO:0016887">
    <property type="term" value="F:ATP hydrolysis activity"/>
    <property type="evidence" value="ECO:0007669"/>
    <property type="project" value="InterPro"/>
</dbReference>
<dbReference type="SMART" id="SM00382">
    <property type="entry name" value="AAA"/>
    <property type="match status" value="1"/>
</dbReference>
<keyword evidence="5" id="KW-0046">Antibiotic resistance</keyword>
<dbReference type="GO" id="GO:0046677">
    <property type="term" value="P:response to antibiotic"/>
    <property type="evidence" value="ECO:0007669"/>
    <property type="project" value="UniProtKB-KW"/>
</dbReference>